<sequence>PYGGTVDGQVYKYNGKTVTFLGQGALPNANGSLNVGMVLGGESVAVQPGAIVDLSGGGELLGAGFISGRGGSTDARYNPLVQFGATGGFVLPGLGTNPVYAIVPGAQPGYAPVGP</sequence>
<dbReference type="RefSeq" id="WP_177081262.1">
    <property type="nucleotide sequence ID" value="NZ_JACAQD010000148.1"/>
</dbReference>
<evidence type="ECO:0000313" key="1">
    <source>
        <dbReference type="EMBL" id="NWC37574.1"/>
    </source>
</evidence>
<organism evidence="1 2">
    <name type="scientific">Pseudomonas gingeri</name>
    <dbReference type="NCBI Taxonomy" id="117681"/>
    <lineage>
        <taxon>Bacteria</taxon>
        <taxon>Pseudomonadati</taxon>
        <taxon>Pseudomonadota</taxon>
        <taxon>Gammaproteobacteria</taxon>
        <taxon>Pseudomonadales</taxon>
        <taxon>Pseudomonadaceae</taxon>
        <taxon>Pseudomonas</taxon>
    </lineage>
</organism>
<protein>
    <submittedName>
        <fullName evidence="1">Uncharacterized protein</fullName>
    </submittedName>
</protein>
<dbReference type="EMBL" id="JACAQD010000148">
    <property type="protein sequence ID" value="NWC37574.1"/>
    <property type="molecule type" value="Genomic_DNA"/>
</dbReference>
<evidence type="ECO:0000313" key="2">
    <source>
        <dbReference type="Proteomes" id="UP000520592"/>
    </source>
</evidence>
<proteinExistence type="predicted"/>
<feature type="non-terminal residue" evidence="1">
    <location>
        <position position="115"/>
    </location>
</feature>
<dbReference type="AlphaFoldDB" id="A0A7Y7YKN0"/>
<accession>A0A7Y7YKN0</accession>
<reference evidence="1 2" key="1">
    <citation type="submission" date="2020-04" db="EMBL/GenBank/DDBJ databases">
        <title>Molecular characterization of pseudomonads from Agaricus bisporus reveal novel blotch 2 pathogens in Western Europe.</title>
        <authorList>
            <person name="Taparia T."/>
            <person name="Krijger M."/>
            <person name="Haynes E."/>
            <person name="Elpinstone J.G."/>
            <person name="Noble R."/>
            <person name="Van Der Wolf J."/>
        </authorList>
    </citation>
    <scope>NUCLEOTIDE SEQUENCE [LARGE SCALE GENOMIC DNA]</scope>
    <source>
        <strain evidence="1 2">IPO3737</strain>
    </source>
</reference>
<name>A0A7Y7YKN0_9PSED</name>
<feature type="non-terminal residue" evidence="1">
    <location>
        <position position="1"/>
    </location>
</feature>
<comment type="caution">
    <text evidence="1">The sequence shown here is derived from an EMBL/GenBank/DDBJ whole genome shotgun (WGS) entry which is preliminary data.</text>
</comment>
<dbReference type="Proteomes" id="UP000520592">
    <property type="component" value="Unassembled WGS sequence"/>
</dbReference>
<gene>
    <name evidence="1" type="ORF">HX876_35120</name>
</gene>